<dbReference type="AlphaFoldDB" id="A0A1H4XKS9"/>
<feature type="domain" description="Phage tail collar" evidence="1">
    <location>
        <begin position="116"/>
        <end position="174"/>
    </location>
</feature>
<name>A0A1H4XKS9_9PSED</name>
<dbReference type="Pfam" id="PF07484">
    <property type="entry name" value="Collar"/>
    <property type="match status" value="1"/>
</dbReference>
<dbReference type="InterPro" id="IPR037053">
    <property type="entry name" value="Phage_tail_collar_dom_sf"/>
</dbReference>
<dbReference type="EMBL" id="FNTJ01000002">
    <property type="protein sequence ID" value="SED06125.1"/>
    <property type="molecule type" value="Genomic_DNA"/>
</dbReference>
<protein>
    <submittedName>
        <fullName evidence="2">Phage Tail Collar Domain</fullName>
    </submittedName>
</protein>
<evidence type="ECO:0000259" key="1">
    <source>
        <dbReference type="Pfam" id="PF07484"/>
    </source>
</evidence>
<evidence type="ECO:0000313" key="3">
    <source>
        <dbReference type="Proteomes" id="UP000198982"/>
    </source>
</evidence>
<dbReference type="SUPFAM" id="SSF88874">
    <property type="entry name" value="Receptor-binding domain of short tail fibre protein gp12"/>
    <property type="match status" value="1"/>
</dbReference>
<organism evidence="2 3">
    <name type="scientific">Pseudomonas saponiphila</name>
    <dbReference type="NCBI Taxonomy" id="556534"/>
    <lineage>
        <taxon>Bacteria</taxon>
        <taxon>Pseudomonadati</taxon>
        <taxon>Pseudomonadota</taxon>
        <taxon>Gammaproteobacteria</taxon>
        <taxon>Pseudomonadales</taxon>
        <taxon>Pseudomonadaceae</taxon>
        <taxon>Pseudomonas</taxon>
    </lineage>
</organism>
<keyword evidence="3" id="KW-1185">Reference proteome</keyword>
<accession>A0A1H4XKS9</accession>
<dbReference type="Gene3D" id="3.90.1340.10">
    <property type="entry name" value="Phage tail collar domain"/>
    <property type="match status" value="1"/>
</dbReference>
<sequence length="592" mass="61127">MDYPKSVPSVGLVNGKFVDENPVTGQVGSLISSDWGNAVTDELLNVIRAGGKQPAEAEHDQLLAAIKAIVRDSIPPEKIRTTLAEYGITDAYTKSVTYTKAEIEALLKNMSALPVGAMVPFPKGTVPPGFLEVDGSVQSAATYPDLAAYLGTTFNTGGEGEGNFRLPESRGEFLRGWDHGRGVDAGRALGSWQTDELRSHKHALDANVVTETGSGYAGGIATDGNKYLTETAFSGGMETRPRNLAVMWCVKAWNAPVNQGAVDVSAMLLELQRVKVLAAIGDPQNLFVSASGQNSIVGIRARRLIVGSAGAASALSDVNVGINLLTNGLNGLDQGAVAASSWYSGWVATNGEVVAGVAALMPTITVNATAGSNVVTGIPSTALMRKGMAFAGGAFPPGTVVQSVDSANQITASHPATQTLGATPVVFVYEPVLPAGFTAVRVTSFFTDAANKYPLRYRQRGSKVKWLLAAGTNVVSNRLVAAGVVGSWNSTAPTWGEVSLVNFVPPTAVSVSLTAIASYNGGAQSNVCIASNSSYLGTRSSSAPQISTAIAGGTGSAPDVISAEVMLEGMSIYVASQTAAGAVAIHGYEEVL</sequence>
<gene>
    <name evidence="2" type="ORF">SAMN05216178_6050</name>
</gene>
<dbReference type="RefSeq" id="WP_092320145.1">
    <property type="nucleotide sequence ID" value="NZ_FNTJ01000002.1"/>
</dbReference>
<dbReference type="InterPro" id="IPR011083">
    <property type="entry name" value="Phage_tail_collar_dom"/>
</dbReference>
<proteinExistence type="predicted"/>
<reference evidence="3" key="1">
    <citation type="submission" date="2016-10" db="EMBL/GenBank/DDBJ databases">
        <authorList>
            <person name="Varghese N."/>
            <person name="Submissions S."/>
        </authorList>
    </citation>
    <scope>NUCLEOTIDE SEQUENCE [LARGE SCALE GENOMIC DNA]</scope>
    <source>
        <strain evidence="3">DSM 9751</strain>
    </source>
</reference>
<dbReference type="Proteomes" id="UP000198982">
    <property type="component" value="Unassembled WGS sequence"/>
</dbReference>
<evidence type="ECO:0000313" key="2">
    <source>
        <dbReference type="EMBL" id="SED06125.1"/>
    </source>
</evidence>